<keyword evidence="2" id="KW-1185">Reference proteome</keyword>
<name>A0A6V7H8F9_9HYME</name>
<reference evidence="1" key="1">
    <citation type="submission" date="2020-07" db="EMBL/GenBank/DDBJ databases">
        <authorList>
            <person name="Nazaruddin N."/>
        </authorList>
    </citation>
    <scope>NUCLEOTIDE SEQUENCE</scope>
</reference>
<evidence type="ECO:0000313" key="2">
    <source>
        <dbReference type="Proteomes" id="UP000752696"/>
    </source>
</evidence>
<feature type="non-terminal residue" evidence="1">
    <location>
        <position position="1"/>
    </location>
</feature>
<comment type="caution">
    <text evidence="1">The sequence shown here is derived from an EMBL/GenBank/DDBJ whole genome shotgun (WGS) entry which is preliminary data.</text>
</comment>
<proteinExistence type="predicted"/>
<accession>A0A6V7H8F9</accession>
<evidence type="ECO:0000313" key="1">
    <source>
        <dbReference type="EMBL" id="CAD1474131.1"/>
    </source>
</evidence>
<sequence>MARPTYIVARNAQRADLHDKIRSRKHDVSSPPTVTIVCSVDYEAIRDRIRRLVKSAAVRPTRSIAHVESNCVIDLLPNVHNLQVAPLFLLGILHDPRRSWRIFCVCLMSFPL</sequence>
<gene>
    <name evidence="1" type="ORF">MHI_LOCUS430129</name>
</gene>
<dbReference type="Proteomes" id="UP000752696">
    <property type="component" value="Unassembled WGS sequence"/>
</dbReference>
<organism evidence="1 2">
    <name type="scientific">Heterotrigona itama</name>
    <dbReference type="NCBI Taxonomy" id="395501"/>
    <lineage>
        <taxon>Eukaryota</taxon>
        <taxon>Metazoa</taxon>
        <taxon>Ecdysozoa</taxon>
        <taxon>Arthropoda</taxon>
        <taxon>Hexapoda</taxon>
        <taxon>Insecta</taxon>
        <taxon>Pterygota</taxon>
        <taxon>Neoptera</taxon>
        <taxon>Endopterygota</taxon>
        <taxon>Hymenoptera</taxon>
        <taxon>Apocrita</taxon>
        <taxon>Aculeata</taxon>
        <taxon>Apoidea</taxon>
        <taxon>Anthophila</taxon>
        <taxon>Apidae</taxon>
        <taxon>Heterotrigona</taxon>
    </lineage>
</organism>
<dbReference type="AlphaFoldDB" id="A0A6V7H8F9"/>
<dbReference type="EMBL" id="CAJDYZ010007214">
    <property type="protein sequence ID" value="CAD1474131.1"/>
    <property type="molecule type" value="Genomic_DNA"/>
</dbReference>
<protein>
    <submittedName>
        <fullName evidence="1">Uncharacterized protein</fullName>
    </submittedName>
</protein>